<proteinExistence type="predicted"/>
<protein>
    <submittedName>
        <fullName evidence="1">Uncharacterized protein</fullName>
    </submittedName>
</protein>
<organism evidence="1 2">
    <name type="scientific">Haladaptatus pallidirubidus</name>
    <dbReference type="NCBI Taxonomy" id="1008152"/>
    <lineage>
        <taxon>Archaea</taxon>
        <taxon>Methanobacteriati</taxon>
        <taxon>Methanobacteriota</taxon>
        <taxon>Stenosarchaea group</taxon>
        <taxon>Halobacteria</taxon>
        <taxon>Halobacteriales</taxon>
        <taxon>Haladaptataceae</taxon>
        <taxon>Haladaptatus</taxon>
    </lineage>
</organism>
<accession>A0AAV3UL50</accession>
<dbReference type="EMBL" id="BAABKX010000015">
    <property type="protein sequence ID" value="GAA5056332.1"/>
    <property type="molecule type" value="Genomic_DNA"/>
</dbReference>
<name>A0AAV3UL50_9EURY</name>
<sequence>MAEVLEHYRPTDDTRPPGVYRVVGATDEITLLRVTDADGRRVATGEIHYVSPHILDSEFVRTTNPDVGFSPASAVRNALSGLYWSVRRFVS</sequence>
<reference evidence="1 2" key="1">
    <citation type="journal article" date="2019" name="Int. J. Syst. Evol. Microbiol.">
        <title>The Global Catalogue of Microorganisms (GCM) 10K type strain sequencing project: providing services to taxonomists for standard genome sequencing and annotation.</title>
        <authorList>
            <consortium name="The Broad Institute Genomics Platform"/>
            <consortium name="The Broad Institute Genome Sequencing Center for Infectious Disease"/>
            <person name="Wu L."/>
            <person name="Ma J."/>
        </authorList>
    </citation>
    <scope>NUCLEOTIDE SEQUENCE [LARGE SCALE GENOMIC DNA]</scope>
    <source>
        <strain evidence="1 2">JCM 17504</strain>
    </source>
</reference>
<dbReference type="RefSeq" id="WP_227774166.1">
    <property type="nucleotide sequence ID" value="NZ_BAABKX010000015.1"/>
</dbReference>
<dbReference type="Proteomes" id="UP001501729">
    <property type="component" value="Unassembled WGS sequence"/>
</dbReference>
<keyword evidence="2" id="KW-1185">Reference proteome</keyword>
<comment type="caution">
    <text evidence="1">The sequence shown here is derived from an EMBL/GenBank/DDBJ whole genome shotgun (WGS) entry which is preliminary data.</text>
</comment>
<dbReference type="AlphaFoldDB" id="A0AAV3UL50"/>
<evidence type="ECO:0000313" key="1">
    <source>
        <dbReference type="EMBL" id="GAA5056332.1"/>
    </source>
</evidence>
<evidence type="ECO:0000313" key="2">
    <source>
        <dbReference type="Proteomes" id="UP001501729"/>
    </source>
</evidence>
<gene>
    <name evidence="1" type="ORF">GCM10025751_37030</name>
</gene>
<dbReference type="GeneID" id="68614432"/>